<evidence type="ECO:0000313" key="1">
    <source>
        <dbReference type="EMBL" id="KAJ2801645.1"/>
    </source>
</evidence>
<reference evidence="1" key="1">
    <citation type="submission" date="2022-07" db="EMBL/GenBank/DDBJ databases">
        <title>Phylogenomic reconstructions and comparative analyses of Kickxellomycotina fungi.</title>
        <authorList>
            <person name="Reynolds N.K."/>
            <person name="Stajich J.E."/>
            <person name="Barry K."/>
            <person name="Grigoriev I.V."/>
            <person name="Crous P."/>
            <person name="Smith M.E."/>
        </authorList>
    </citation>
    <scope>NUCLEOTIDE SEQUENCE</scope>
    <source>
        <strain evidence="1">BCRC 34780</strain>
    </source>
</reference>
<dbReference type="Proteomes" id="UP001140087">
    <property type="component" value="Unassembled WGS sequence"/>
</dbReference>
<evidence type="ECO:0000313" key="2">
    <source>
        <dbReference type="Proteomes" id="UP001140087"/>
    </source>
</evidence>
<protein>
    <submittedName>
        <fullName evidence="1">Uncharacterized protein</fullName>
    </submittedName>
</protein>
<accession>A0ACC1L691</accession>
<proteinExistence type="predicted"/>
<organism evidence="1 2">
    <name type="scientific">Coemansia helicoidea</name>
    <dbReference type="NCBI Taxonomy" id="1286919"/>
    <lineage>
        <taxon>Eukaryota</taxon>
        <taxon>Fungi</taxon>
        <taxon>Fungi incertae sedis</taxon>
        <taxon>Zoopagomycota</taxon>
        <taxon>Kickxellomycotina</taxon>
        <taxon>Kickxellomycetes</taxon>
        <taxon>Kickxellales</taxon>
        <taxon>Kickxellaceae</taxon>
        <taxon>Coemansia</taxon>
    </lineage>
</organism>
<sequence length="977" mass="100867">MATGSPTLPAADAADSAAVAASEMSGYIQSLHLERAETRVGRQNIIQRRRTLVKEARDPQADQAALEQEIRHVERLASLLGRRETRFDRKRDAPKVNHDLDVTLNGFFDVHGENEHLGNILLSGAHRPERAQDDGGGDDYAGDMVDPELMAKSSTTAPSALQQQYQESAGHYHNGNDPFDQIEELNAPASPSGSAEYLPLDTFKASGEAADAAVATGREAAPRGPAVEPDDSWDAPGSSDEGGDGEMLLGVRRSETWKHQSMALIQERGTYTPAIPTIADDSSGEEESMATSVAAAPAAPAAAPAPVSTPPSPAAAPTPTPPALAPATAPVLSPPVPQSAQAVNEYLDMLDYVAATGLPDIEPARGGAREDGHVSSDLDGNNATSSDSEINLSASDNGSSDGDYLSRITKPRTYSIANVVDSPVSAPAASSSSRGGVGSALATDDQQPKSGGPPVSAAPGGVGARPTFRRNRRVMGAGMPARSGWLRPLSSRLGASRAAPPASAGARTSTADSGPLSPALDKALPPEPRVARAASDSAQLRPRPTPAARMSTVPVRVSSATDGPPVGLAQLADNAVAAAAQQQQRQQARFRRIQPGAGRHKELPTPPDRVALTMEAAGVKATTAAPGSPPPLVPGSPCSLGSPPPLPRKERPRIPHGFAAHGLQTHAELALARDRPSSTRLFGSEQPAEPGLGLREWLDRAALLPPAGGAAATLPPPPEAALGPASHSGIVADPASPHAALQDAHDPGLQAREEQHPPSVASAAIPGAPPVGTEPSQQPPTMPLPAAYSSPPDRQPQPLYDGAVSMASLSSISAMVSVSAFSVPPGADGAVGLGLGGMVEPSAPMLLEPTAPELPQDWDMHSPTGPAFPIPMPMPMQYDESSAPAMSPYDVMSFAPLPPLPAVSPYDAMGFVLPPPPMARPNHGTPYLRASLPPVPGQPPRLPEKPRPSLPNAARPTEAARYQAGDAGPPPRMEHAK</sequence>
<comment type="caution">
    <text evidence="1">The sequence shown here is derived from an EMBL/GenBank/DDBJ whole genome shotgun (WGS) entry which is preliminary data.</text>
</comment>
<name>A0ACC1L691_9FUNG</name>
<keyword evidence="2" id="KW-1185">Reference proteome</keyword>
<gene>
    <name evidence="1" type="ORF">H4R21_002722</name>
</gene>
<feature type="non-terminal residue" evidence="1">
    <location>
        <position position="977"/>
    </location>
</feature>
<dbReference type="EMBL" id="JANBUN010000739">
    <property type="protein sequence ID" value="KAJ2801645.1"/>
    <property type="molecule type" value="Genomic_DNA"/>
</dbReference>